<dbReference type="PROSITE" id="PS50850">
    <property type="entry name" value="MFS"/>
    <property type="match status" value="1"/>
</dbReference>
<evidence type="ECO:0000256" key="5">
    <source>
        <dbReference type="SAM" id="Phobius"/>
    </source>
</evidence>
<feature type="transmembrane region" description="Helical" evidence="5">
    <location>
        <begin position="91"/>
        <end position="113"/>
    </location>
</feature>
<dbReference type="SUPFAM" id="SSF103473">
    <property type="entry name" value="MFS general substrate transporter"/>
    <property type="match status" value="1"/>
</dbReference>
<feature type="transmembrane region" description="Helical" evidence="5">
    <location>
        <begin position="367"/>
        <end position="386"/>
    </location>
</feature>
<dbReference type="GeneID" id="93262146"/>
<dbReference type="PANTHER" id="PTHR42718:SF43">
    <property type="entry name" value="LINCOMYCIN RESISTANCE PROTEIN LMRB"/>
    <property type="match status" value="1"/>
</dbReference>
<feature type="transmembrane region" description="Helical" evidence="5">
    <location>
        <begin position="407"/>
        <end position="425"/>
    </location>
</feature>
<name>A0AAX2J2R8_KINKI</name>
<evidence type="ECO:0000256" key="2">
    <source>
        <dbReference type="ARBA" id="ARBA00022692"/>
    </source>
</evidence>
<feature type="transmembrane region" description="Helical" evidence="5">
    <location>
        <begin position="276"/>
        <end position="300"/>
    </location>
</feature>
<gene>
    <name evidence="7" type="primary">emrB_2</name>
    <name evidence="7" type="ORF">NCTC10529_00837</name>
</gene>
<dbReference type="RefSeq" id="WP_003785304.1">
    <property type="nucleotide sequence ID" value="NZ_CP091518.1"/>
</dbReference>
<dbReference type="InterPro" id="IPR036259">
    <property type="entry name" value="MFS_trans_sf"/>
</dbReference>
<feature type="transmembrane region" description="Helical" evidence="5">
    <location>
        <begin position="178"/>
        <end position="198"/>
    </location>
</feature>
<organism evidence="7 8">
    <name type="scientific">Kingella kingae</name>
    <dbReference type="NCBI Taxonomy" id="504"/>
    <lineage>
        <taxon>Bacteria</taxon>
        <taxon>Pseudomonadati</taxon>
        <taxon>Pseudomonadota</taxon>
        <taxon>Betaproteobacteria</taxon>
        <taxon>Neisseriales</taxon>
        <taxon>Neisseriaceae</taxon>
        <taxon>Kingella</taxon>
    </lineage>
</organism>
<dbReference type="Proteomes" id="UP000248598">
    <property type="component" value="Chromosome 1"/>
</dbReference>
<evidence type="ECO:0000313" key="7">
    <source>
        <dbReference type="EMBL" id="SQH24646.1"/>
    </source>
</evidence>
<evidence type="ECO:0000313" key="8">
    <source>
        <dbReference type="Proteomes" id="UP000248598"/>
    </source>
</evidence>
<proteinExistence type="predicted"/>
<reference evidence="7 8" key="1">
    <citation type="submission" date="2018-06" db="EMBL/GenBank/DDBJ databases">
        <authorList>
            <consortium name="Pathogen Informatics"/>
            <person name="Doyle S."/>
        </authorList>
    </citation>
    <scope>NUCLEOTIDE SEQUENCE [LARGE SCALE GENOMIC DNA]</scope>
    <source>
        <strain evidence="7 8">NCTC10529</strain>
    </source>
</reference>
<feature type="transmembrane region" description="Helical" evidence="5">
    <location>
        <begin position="445"/>
        <end position="465"/>
    </location>
</feature>
<dbReference type="Gene3D" id="1.20.1720.10">
    <property type="entry name" value="Multidrug resistance protein D"/>
    <property type="match status" value="1"/>
</dbReference>
<keyword evidence="2 5" id="KW-0812">Transmembrane</keyword>
<dbReference type="PANTHER" id="PTHR42718">
    <property type="entry name" value="MAJOR FACILITATOR SUPERFAMILY MULTIDRUG TRANSPORTER MFSC"/>
    <property type="match status" value="1"/>
</dbReference>
<protein>
    <submittedName>
        <fullName evidence="7">Multidrug resistance protein B</fullName>
    </submittedName>
</protein>
<feature type="transmembrane region" description="Helical" evidence="5">
    <location>
        <begin position="60"/>
        <end position="79"/>
    </location>
</feature>
<dbReference type="PRINTS" id="PR01036">
    <property type="entry name" value="TCRTETB"/>
</dbReference>
<dbReference type="Pfam" id="PF07690">
    <property type="entry name" value="MFS_1"/>
    <property type="match status" value="1"/>
</dbReference>
<sequence length="476" mass="52093">MHHIEDNPNQTYFSENPNFPSKIIVFTLFIGAFFGYLNDTLLNVALTKIMADFHVDKTTVQWLTTGFLLIMGAFTPITANLIQWLETRKMVLITQTIFIVGSLICIFATNFPVLMFGRVFQAIAAAFFVPILFNGILTIFPPNQRGKAMGVITMMFTAAPAMGPTISGVIIDHLSWRYLFWLTIPFMVLAMLLVSKFLTVNLSDITKPKVDIPSVIASILGFGGLVYASSNFESLPLAVFVAVMIISLMIIAFFVKRQLTLDVPLLNLRVFEFKQFRYVAIILVCGSFLFLGMELLFPMYTQQVLLMTGTATGLMLMPASIAQAIAAPLFGALLDKKGGRFMLIPATIALLGSLGAMWTFLDLQTNTIVLTILFTAMAVSVSACITGETHGLNALPRELNPHGASTLTTLNPIAGALGAAFFVGMTSIGEKMSQATNPQQDMLNGIHLAMACAFVVAVIAFVSAFQIKTNDWRKTE</sequence>
<dbReference type="GO" id="GO:0022857">
    <property type="term" value="F:transmembrane transporter activity"/>
    <property type="evidence" value="ECO:0007669"/>
    <property type="project" value="InterPro"/>
</dbReference>
<feature type="transmembrane region" description="Helical" evidence="5">
    <location>
        <begin position="235"/>
        <end position="255"/>
    </location>
</feature>
<accession>A0AAX2J2R8</accession>
<feature type="transmembrane region" description="Helical" evidence="5">
    <location>
        <begin position="119"/>
        <end position="140"/>
    </location>
</feature>
<feature type="transmembrane region" description="Helical" evidence="5">
    <location>
        <begin position="312"/>
        <end position="334"/>
    </location>
</feature>
<dbReference type="Gene3D" id="1.20.1250.20">
    <property type="entry name" value="MFS general substrate transporter like domains"/>
    <property type="match status" value="1"/>
</dbReference>
<feature type="transmembrane region" description="Helical" evidence="5">
    <location>
        <begin position="341"/>
        <end position="361"/>
    </location>
</feature>
<evidence type="ECO:0000256" key="1">
    <source>
        <dbReference type="ARBA" id="ARBA00004141"/>
    </source>
</evidence>
<evidence type="ECO:0000256" key="3">
    <source>
        <dbReference type="ARBA" id="ARBA00022989"/>
    </source>
</evidence>
<feature type="transmembrane region" description="Helical" evidence="5">
    <location>
        <begin position="210"/>
        <end position="229"/>
    </location>
</feature>
<dbReference type="EMBL" id="LS483426">
    <property type="protein sequence ID" value="SQH24646.1"/>
    <property type="molecule type" value="Genomic_DNA"/>
</dbReference>
<keyword evidence="3 5" id="KW-1133">Transmembrane helix</keyword>
<feature type="domain" description="Major facilitator superfamily (MFS) profile" evidence="6">
    <location>
        <begin position="24"/>
        <end position="468"/>
    </location>
</feature>
<dbReference type="InterPro" id="IPR011701">
    <property type="entry name" value="MFS"/>
</dbReference>
<feature type="transmembrane region" description="Helical" evidence="5">
    <location>
        <begin position="152"/>
        <end position="172"/>
    </location>
</feature>
<keyword evidence="4 5" id="KW-0472">Membrane</keyword>
<dbReference type="InterPro" id="IPR020846">
    <property type="entry name" value="MFS_dom"/>
</dbReference>
<dbReference type="GO" id="GO:0016020">
    <property type="term" value="C:membrane"/>
    <property type="evidence" value="ECO:0007669"/>
    <property type="project" value="UniProtKB-SubCell"/>
</dbReference>
<evidence type="ECO:0000259" key="6">
    <source>
        <dbReference type="PROSITE" id="PS50850"/>
    </source>
</evidence>
<evidence type="ECO:0000256" key="4">
    <source>
        <dbReference type="ARBA" id="ARBA00023136"/>
    </source>
</evidence>
<dbReference type="AlphaFoldDB" id="A0AAX2J2R8"/>
<comment type="subcellular location">
    <subcellularLocation>
        <location evidence="1">Membrane</location>
        <topology evidence="1">Multi-pass membrane protein</topology>
    </subcellularLocation>
</comment>
<feature type="transmembrane region" description="Helical" evidence="5">
    <location>
        <begin position="19"/>
        <end position="37"/>
    </location>
</feature>